<dbReference type="GO" id="GO:0032196">
    <property type="term" value="P:transposition"/>
    <property type="evidence" value="ECO:0007669"/>
    <property type="project" value="UniProtKB-KW"/>
</dbReference>
<organism evidence="8 10">
    <name type="scientific">Bifidobacterium longum</name>
    <dbReference type="NCBI Taxonomy" id="216816"/>
    <lineage>
        <taxon>Bacteria</taxon>
        <taxon>Bacillati</taxon>
        <taxon>Actinomycetota</taxon>
        <taxon>Actinomycetes</taxon>
        <taxon>Bifidobacteriales</taxon>
        <taxon>Bifidobacteriaceae</taxon>
        <taxon>Bifidobacterium</taxon>
    </lineage>
</organism>
<evidence type="ECO:0000259" key="7">
    <source>
        <dbReference type="Pfam" id="PF07282"/>
    </source>
</evidence>
<dbReference type="InterPro" id="IPR001959">
    <property type="entry name" value="Transposase"/>
</dbReference>
<accession>A0A833MRA5</accession>
<dbReference type="Pfam" id="PF07282">
    <property type="entry name" value="Cas12f1-like_TNB"/>
    <property type="match status" value="1"/>
</dbReference>
<feature type="domain" description="Cas12f1-like TNB" evidence="7">
    <location>
        <begin position="374"/>
        <end position="440"/>
    </location>
</feature>
<reference evidence="10 11" key="1">
    <citation type="journal article" date="2019" name="Nat. Med.">
        <title>A library of human gut bacterial isolates paired with longitudinal multiomics data enables mechanistic microbiome research.</title>
        <authorList>
            <person name="Poyet M."/>
            <person name="Groussin M."/>
            <person name="Gibbons S.M."/>
            <person name="Avila-Pacheco J."/>
            <person name="Jiang X."/>
            <person name="Kearney S.M."/>
            <person name="Perrotta A.R."/>
            <person name="Berdy B."/>
            <person name="Zhao S."/>
            <person name="Lieberman T.D."/>
            <person name="Swanson P.K."/>
            <person name="Smith M."/>
            <person name="Roesemann S."/>
            <person name="Alexander J.E."/>
            <person name="Rich S.A."/>
            <person name="Livny J."/>
            <person name="Vlamakis H."/>
            <person name="Clish C."/>
            <person name="Bullock K."/>
            <person name="Deik A."/>
            <person name="Scott J."/>
            <person name="Pierce K.A."/>
            <person name="Xavier R.J."/>
            <person name="Alm E.J."/>
        </authorList>
    </citation>
    <scope>NUCLEOTIDE SEQUENCE [LARGE SCALE GENOMIC DNA]</scope>
    <source>
        <strain evidence="9 11">BIOML-A55</strain>
        <strain evidence="8 10">BIOML-A65</strain>
    </source>
</reference>
<name>A0A833MRA5_BIFLN</name>
<comment type="similarity">
    <text evidence="1">In the C-terminal section; belongs to the transposase 35 family.</text>
</comment>
<dbReference type="GO" id="GO:0006310">
    <property type="term" value="P:DNA recombination"/>
    <property type="evidence" value="ECO:0007669"/>
    <property type="project" value="UniProtKB-KW"/>
</dbReference>
<evidence type="ECO:0000256" key="1">
    <source>
        <dbReference type="ARBA" id="ARBA00008761"/>
    </source>
</evidence>
<gene>
    <name evidence="9" type="ORF">GBB63_04645</name>
    <name evidence="8" type="ORF">GBB73_04580</name>
</gene>
<feature type="compositionally biased region" description="Basic and acidic residues" evidence="5">
    <location>
        <begin position="269"/>
        <end position="281"/>
    </location>
</feature>
<feature type="domain" description="Probable transposase IS891/IS1136/IS1341" evidence="6">
    <location>
        <begin position="225"/>
        <end position="341"/>
    </location>
</feature>
<dbReference type="AlphaFoldDB" id="A0A833MRA5"/>
<evidence type="ECO:0000256" key="2">
    <source>
        <dbReference type="ARBA" id="ARBA00022578"/>
    </source>
</evidence>
<evidence type="ECO:0000256" key="3">
    <source>
        <dbReference type="ARBA" id="ARBA00023125"/>
    </source>
</evidence>
<keyword evidence="4" id="KW-0233">DNA recombination</keyword>
<evidence type="ECO:0000256" key="4">
    <source>
        <dbReference type="ARBA" id="ARBA00023172"/>
    </source>
</evidence>
<sequence>MSQKVRILKVRHAGCSVFLGLDSYGNRMWTRNPERIMDWLCDGWRSRYNQHRAHRPQRRLVEDVETRERIWVDVPLGGADVKPAVKDSQARLDCLWLACIPSPILASCERVENTGWFAGLKRKKTSGGQVPGFRSRHKAPQYFVCWRNQSKTGNALYHRTGKRTGVVVITGSAPRQYRREGENEARWRIAIHVRVSQPIREYTSVAVNWTNRTLVFTNSPLSISRTDTGMMVGLDRGCVHTLATSDNIFLDIPQPSVKEMDEYRRLQRKLARQDRTNEKRGGRNAKFTSKSRKRTLQAMRRIQRRIDNRKDDWIAKTTTMLVREYDFIAMERLNVKAMSRSVRPKPDPDNPGHYLHNGRKRKSGLNRSVLANRWTGILHCLEYKTKLAGTRLVRVPAYDTSRICNVCGYCDKENRESQAVFHCRKCGHEANADVNAAKNILSRALNTIGMDDADERRQHVCQPVQTGGGHCR</sequence>
<dbReference type="Pfam" id="PF01385">
    <property type="entry name" value="OrfB_IS605"/>
    <property type="match status" value="1"/>
</dbReference>
<evidence type="ECO:0000313" key="11">
    <source>
        <dbReference type="Proteomes" id="UP000460881"/>
    </source>
</evidence>
<keyword evidence="2" id="KW-0815">Transposition</keyword>
<dbReference type="Proteomes" id="UP000430971">
    <property type="component" value="Unassembled WGS sequence"/>
</dbReference>
<dbReference type="InterPro" id="IPR010095">
    <property type="entry name" value="Cas12f1-like_TNB"/>
</dbReference>
<feature type="region of interest" description="Disordered" evidence="5">
    <location>
        <begin position="269"/>
        <end position="294"/>
    </location>
</feature>
<dbReference type="Proteomes" id="UP000460881">
    <property type="component" value="Unassembled WGS sequence"/>
</dbReference>
<dbReference type="EMBL" id="WDRM01000009">
    <property type="protein sequence ID" value="KAB7338413.1"/>
    <property type="molecule type" value="Genomic_DNA"/>
</dbReference>
<evidence type="ECO:0000313" key="9">
    <source>
        <dbReference type="EMBL" id="KAB7359221.1"/>
    </source>
</evidence>
<dbReference type="EMBL" id="WDRC01000010">
    <property type="protein sequence ID" value="KAB7359221.1"/>
    <property type="molecule type" value="Genomic_DNA"/>
</dbReference>
<evidence type="ECO:0000259" key="6">
    <source>
        <dbReference type="Pfam" id="PF01385"/>
    </source>
</evidence>
<dbReference type="NCBIfam" id="NF040570">
    <property type="entry name" value="guided_TnpB"/>
    <property type="match status" value="1"/>
</dbReference>
<evidence type="ECO:0000313" key="10">
    <source>
        <dbReference type="Proteomes" id="UP000430971"/>
    </source>
</evidence>
<dbReference type="GO" id="GO:0003677">
    <property type="term" value="F:DNA binding"/>
    <property type="evidence" value="ECO:0007669"/>
    <property type="project" value="UniProtKB-KW"/>
</dbReference>
<proteinExistence type="inferred from homology"/>
<protein>
    <submittedName>
        <fullName evidence="8">Transposase</fullName>
    </submittedName>
</protein>
<evidence type="ECO:0000313" key="8">
    <source>
        <dbReference type="EMBL" id="KAB7338413.1"/>
    </source>
</evidence>
<feature type="region of interest" description="Disordered" evidence="5">
    <location>
        <begin position="339"/>
        <end position="360"/>
    </location>
</feature>
<evidence type="ECO:0000256" key="5">
    <source>
        <dbReference type="SAM" id="MobiDB-lite"/>
    </source>
</evidence>
<keyword evidence="3" id="KW-0238">DNA-binding</keyword>
<comment type="caution">
    <text evidence="8">The sequence shown here is derived from an EMBL/GenBank/DDBJ whole genome shotgun (WGS) entry which is preliminary data.</text>
</comment>